<evidence type="ECO:0000256" key="1">
    <source>
        <dbReference type="ARBA" id="ARBA00001561"/>
    </source>
</evidence>
<dbReference type="CDD" id="cd02696">
    <property type="entry name" value="MurNAc-LAA"/>
    <property type="match status" value="1"/>
</dbReference>
<dbReference type="InterPro" id="IPR002508">
    <property type="entry name" value="MurNAc-LAA_cat"/>
</dbReference>
<organism evidence="5 6">
    <name type="scientific">Muricoccus vinaceus</name>
    <dbReference type="NCBI Taxonomy" id="424704"/>
    <lineage>
        <taxon>Bacteria</taxon>
        <taxon>Pseudomonadati</taxon>
        <taxon>Pseudomonadota</taxon>
        <taxon>Alphaproteobacteria</taxon>
        <taxon>Acetobacterales</taxon>
        <taxon>Roseomonadaceae</taxon>
        <taxon>Muricoccus</taxon>
    </lineage>
</organism>
<dbReference type="EC" id="3.5.1.28" evidence="2"/>
<keyword evidence="6" id="KW-1185">Reference proteome</keyword>
<comment type="caution">
    <text evidence="5">The sequence shown here is derived from an EMBL/GenBank/DDBJ whole genome shotgun (WGS) entry which is preliminary data.</text>
</comment>
<dbReference type="PANTHER" id="PTHR30404">
    <property type="entry name" value="N-ACETYLMURAMOYL-L-ALANINE AMIDASE"/>
    <property type="match status" value="1"/>
</dbReference>
<dbReference type="Gene3D" id="3.40.630.40">
    <property type="entry name" value="Zn-dependent exopeptidases"/>
    <property type="match status" value="1"/>
</dbReference>
<comment type="catalytic activity">
    <reaction evidence="1">
        <text>Hydrolyzes the link between N-acetylmuramoyl residues and L-amino acid residues in certain cell-wall glycopeptides.</text>
        <dbReference type="EC" id="3.5.1.28"/>
    </reaction>
</comment>
<evidence type="ECO:0000313" key="5">
    <source>
        <dbReference type="EMBL" id="MFC0385625.1"/>
    </source>
</evidence>
<proteinExistence type="predicted"/>
<sequence>MEPLETRRGMLAAALLAAGALVGTRAVGQVLPGRSLPEGGGGVLRLPVPGEEQDFARLDRAARGRAGRAAPRPLVVLDPGHGGKDPGTIGAAGTYEKRIVLAAAQEMKRRLEAGGKCRVMLTRTRDVFVPLAARVEFARRHGAALFVSVHADSAPGARGASVYTLSETATDALSAGLARRENAADAAGGLNLPSVPAEVQRILLSLVRQETRQGSVRLARMTVGALRPRVALLPNTHRQAAFAVLKAPDIPSVLVEMGFLSNRSDEAALNRAAHRAVVASALASAVEDYLDRPGLGMAATG</sequence>
<dbReference type="InterPro" id="IPR050695">
    <property type="entry name" value="N-acetylmuramoyl_amidase_3"/>
</dbReference>
<accession>A0ABV6IPS9</accession>
<dbReference type="RefSeq" id="WP_377049773.1">
    <property type="nucleotide sequence ID" value="NZ_JBHLVZ010000010.1"/>
</dbReference>
<dbReference type="Pfam" id="PF01520">
    <property type="entry name" value="Amidase_3"/>
    <property type="match status" value="1"/>
</dbReference>
<evidence type="ECO:0000256" key="3">
    <source>
        <dbReference type="ARBA" id="ARBA00022801"/>
    </source>
</evidence>
<dbReference type="EMBL" id="JBHLVZ010000010">
    <property type="protein sequence ID" value="MFC0385625.1"/>
    <property type="molecule type" value="Genomic_DNA"/>
</dbReference>
<protein>
    <recommendedName>
        <fullName evidence="2">N-acetylmuramoyl-L-alanine amidase</fullName>
        <ecNumber evidence="2">3.5.1.28</ecNumber>
    </recommendedName>
</protein>
<evidence type="ECO:0000259" key="4">
    <source>
        <dbReference type="SMART" id="SM00646"/>
    </source>
</evidence>
<dbReference type="Proteomes" id="UP001589789">
    <property type="component" value="Unassembled WGS sequence"/>
</dbReference>
<gene>
    <name evidence="5" type="ORF">ACFFIC_08655</name>
</gene>
<evidence type="ECO:0000313" key="6">
    <source>
        <dbReference type="Proteomes" id="UP001589789"/>
    </source>
</evidence>
<dbReference type="SUPFAM" id="SSF53187">
    <property type="entry name" value="Zn-dependent exopeptidases"/>
    <property type="match status" value="1"/>
</dbReference>
<name>A0ABV6IPS9_9PROT</name>
<dbReference type="PANTHER" id="PTHR30404:SF0">
    <property type="entry name" value="N-ACETYLMURAMOYL-L-ALANINE AMIDASE AMIC"/>
    <property type="match status" value="1"/>
</dbReference>
<keyword evidence="3" id="KW-0378">Hydrolase</keyword>
<reference evidence="5 6" key="1">
    <citation type="submission" date="2024-09" db="EMBL/GenBank/DDBJ databases">
        <authorList>
            <person name="Sun Q."/>
            <person name="Mori K."/>
        </authorList>
    </citation>
    <scope>NUCLEOTIDE SEQUENCE [LARGE SCALE GENOMIC DNA]</scope>
    <source>
        <strain evidence="5 6">CCM 7468</strain>
    </source>
</reference>
<feature type="domain" description="MurNAc-LAA" evidence="4">
    <location>
        <begin position="135"/>
        <end position="287"/>
    </location>
</feature>
<evidence type="ECO:0000256" key="2">
    <source>
        <dbReference type="ARBA" id="ARBA00011901"/>
    </source>
</evidence>
<dbReference type="SMART" id="SM00646">
    <property type="entry name" value="Ami_3"/>
    <property type="match status" value="1"/>
</dbReference>